<comment type="caution">
    <text evidence="2">The sequence shown here is derived from an EMBL/GenBank/DDBJ whole genome shotgun (WGS) entry which is preliminary data.</text>
</comment>
<dbReference type="InterPro" id="IPR036052">
    <property type="entry name" value="TrpB-like_PALP_sf"/>
</dbReference>
<evidence type="ECO:0000313" key="2">
    <source>
        <dbReference type="EMBL" id="GAD53947.1"/>
    </source>
</evidence>
<dbReference type="Gene3D" id="3.40.50.1100">
    <property type="match status" value="1"/>
</dbReference>
<evidence type="ECO:0000313" key="3">
    <source>
        <dbReference type="Proteomes" id="UP000016986"/>
    </source>
</evidence>
<proteinExistence type="predicted"/>
<keyword evidence="3" id="KW-1185">Reference proteome</keyword>
<evidence type="ECO:0000256" key="1">
    <source>
        <dbReference type="SAM" id="MobiDB-lite"/>
    </source>
</evidence>
<organism evidence="2 3">
    <name type="scientific">Halarchaeum acidiphilum MH1-52-1</name>
    <dbReference type="NCBI Taxonomy" id="1261545"/>
    <lineage>
        <taxon>Archaea</taxon>
        <taxon>Methanobacteriati</taxon>
        <taxon>Methanobacteriota</taxon>
        <taxon>Stenosarchaea group</taxon>
        <taxon>Halobacteria</taxon>
        <taxon>Halobacteriales</taxon>
        <taxon>Halobacteriaceae</taxon>
    </lineage>
</organism>
<dbReference type="AlphaFoldDB" id="U2YYR7"/>
<dbReference type="EMBL" id="BATA01000163">
    <property type="protein sequence ID" value="GAD53947.1"/>
    <property type="molecule type" value="Genomic_DNA"/>
</dbReference>
<gene>
    <name evidence="2" type="ORF">MBEHAL_2707</name>
</gene>
<feature type="region of interest" description="Disordered" evidence="1">
    <location>
        <begin position="68"/>
        <end position="94"/>
    </location>
</feature>
<reference evidence="2 3" key="1">
    <citation type="submission" date="2013-09" db="EMBL/GenBank/DDBJ databases">
        <title>Whole genome sequencing of Halarchaeum acidiphilum strain MH1-52-1.</title>
        <authorList>
            <person name="Shimane Y."/>
            <person name="Minegishi H."/>
            <person name="Nishi S."/>
            <person name="Echigo A."/>
            <person name="Shuto A."/>
            <person name="Konishi M."/>
            <person name="Ito T."/>
            <person name="Ohkuma M."/>
            <person name="Ohta Y."/>
            <person name="Nagano Y."/>
            <person name="Tsubouchi T."/>
            <person name="Mori K."/>
            <person name="Usui K."/>
            <person name="Kamekura M."/>
            <person name="Usami R."/>
            <person name="Takaki Y."/>
            <person name="Hatada Y."/>
        </authorList>
    </citation>
    <scope>NUCLEOTIDE SEQUENCE [LARGE SCALE GENOMIC DNA]</scope>
    <source>
        <strain evidence="2 3">JCM 16109</strain>
    </source>
</reference>
<sequence length="94" mass="9838">MLALACRACGRTYEAGASEPWRCECGMALDFAETPRPSGGPDIDATDGLWAFADLLPTDAAVTLGEGFTPLAGTRSSNSTTSSRRGATRIGVRR</sequence>
<dbReference type="Proteomes" id="UP000016986">
    <property type="component" value="Unassembled WGS sequence"/>
</dbReference>
<protein>
    <submittedName>
        <fullName evidence="2">Threonine synthase</fullName>
    </submittedName>
</protein>
<feature type="compositionally biased region" description="Low complexity" evidence="1">
    <location>
        <begin position="72"/>
        <end position="94"/>
    </location>
</feature>
<accession>U2YYR7</accession>
<dbReference type="eggNOG" id="arCOG01434">
    <property type="taxonomic scope" value="Archaea"/>
</dbReference>
<name>U2YYR7_9EURY</name>